<gene>
    <name evidence="2" type="ORF">PV09_02817</name>
</gene>
<feature type="region of interest" description="Disordered" evidence="1">
    <location>
        <begin position="395"/>
        <end position="467"/>
    </location>
</feature>
<feature type="compositionally biased region" description="Acidic residues" evidence="1">
    <location>
        <begin position="537"/>
        <end position="546"/>
    </location>
</feature>
<dbReference type="InParanoid" id="A0A0D2AIH0"/>
<keyword evidence="3" id="KW-1185">Reference proteome</keyword>
<feature type="region of interest" description="Disordered" evidence="1">
    <location>
        <begin position="143"/>
        <end position="189"/>
    </location>
</feature>
<sequence>MKSWRSRGFVLDSDDEDDGSVESQEQERPRQFDFGVLVDRNGQTSPSSVRRELLCASNNSQTSRPELSGVGDGDEKHGINNSEDGFQPIEHVENLFSLDKTGDVSNSQRTYIREDDSESSPLSSVLPDAEDIICGGRIQDFTLHTHEGSGGSPSSLPHSPSFNNSDILSGIQEGDSTRSDSCRSQWAGPQRNFRRRTAIQMHPYLILDGQYVKDMQERGIRPTRVRQPSLARQAYQQVDASQSDSEEDSQSTFRSSPPPCLPQTRLRSSEIRPGPTQQRRRQAEVHKTTSNSQRRRHSPLPALDEILKQKSQPPATYNGRKRRKLQSETSDMKGQDASAQTRASSVENRHTMFVHSPDVETPLSTRSLSEASQELLYAVGRGGFRLPVGFSELKPPTPIASPSQAVVRRGSRDDASIETSPAPHISAATHIGNMSGAKSDSEEEQSCSDVSSRSSDMPSETEMENGELKVIRQRIKGVLPASWLKLDVKAQEKMPTRRPGKRRQQDFRSSAQQPGLARRRLKPSNFSRSARDTLEVSADDELEDEIITPRPRQLEERYQKSTTTPHPELSSFFPNDDPSDDMEENTIDFMLVSEPHRKRKKLGTIRSRQISLLDAFDQASKRSGMQSASRKVIKKRTKSTTRFKPPKLSVLDVIPSSTETAANIPTFLKIARRQAKKYPDQARERPVKKLIRLQTREDTCDAQSVLSDWLSGRLKQRTHSLSTSLRKRPPLTERDPNSIKSLSLTEASPFIPISRTVRKSEVLSESMDGLPTQKETGQKKNKRQIQISKRPVRQKPPHIHTGQLEAEEHTMTLVQDRLRFQRNVYQKDRAYSSAEKPALQLLPRTLAELESKLARRAQDSAEPLADSGLTARSSSQPRPVRHRRLRKMNPNRLDIDTAAYRQPDEYVLPVPRRSPSHQIAKCGREVLHDLNPWGMPYGRNFDVLPLPSGTYFHASTFIGSGNFKKALSCRLHNSNDRFESHKVILAGKHFYWGSWNEELSRNVRTIFEETKASLTTELQSVSQHTPQDLSLTGFDASIRSIEGLLIANSEWLSFTDPVDRSACGYAYLNELEELQMLMEEHFISKNNSYSRALLRFIVRLCIVTAQILIIVRDAEISSEEKRRFLNLLQRQGGTIISYLQERGLEEIRAFYEKNQRHFYRESGIRDEEASIEALVVLVHTFEAIDIPELAFWKVFNTKVLESVDLTVYTGSLEVGWLSIFMLLPTFEIDIDGIHRPGRRFQIAYDNWDGVKKLLSRTLALYHASTSLPGTTINDYVRVLFLRCHDLIQAWAWRRCESILGVIFDFFAKREYMSLVREDRLGSAPFLEQLARAPLLNANEDEKSFHIFLKITAVGLQNMRRVYVDTKLRSILWRWIPNHNRTLDKDKELRTEDLDALRNQHDLLATLYWASPVGYRPRIDLIQNLVDHSTSHLEACRINIKSWSNLASFQLSTDEPVQNVGPFSKWLRDVLEQNVLTYRHARSELEAQYETERIRGNKIMSAESLDMMISRNQNGIISALTEAIAGMRVALKSAVNVPAAWSLLRDSNIPIVLGMFDAKSKKINKFFLELLAMFEAFMDLTDRQNLASTSQTTDQESQDYGEWPEEDDVPLGKSPAEQILDYLLEQASTLLSNIFGSEVVPDEELLTKMVEQWARLGIIMVRRKRATLETFLGDYGRHSWSQLRDTCQRRKYSPYFLSCLLKHDPSAIRQHHERFLTTWMCSLVDREVQLKFQHLLTADLLNVFSDSPLLKNLPFTRVSTSDAYAISSVELRERRLALLSSVLSNMRDEYQRKLQSEPGSIRGLRAEYSSLLSQVMLQMRRNYEDLRQGESIIGSYVTFVQTMIEFMQQYTGDICPVDKYFTDSAAFPLPSKDPTYLVGRLKSYEQKLNDTKGIKQLIMFVQNVSERAAIDNQQEYLTRQLLTAMDDFLESEHSQTYLSSIMLRIIFPVYIEGSLSDSSMWILARPFLNACKSLLKDAIFKFSALNTSSAQAATSTIISITSSMTKAASALEFSAENSWKPYILATLSLMFEVATVCIPSLDYIQRRRGRVAAGIMALNYFKDFSLYAAKSVLGMGDAFPPIYDGNHPSADSRTVELKAFCAQKLQEDLRSKWRHSHGRHEVRRGTTWTELQINVESLDEEKAILVHRIEQFHEALDRAKSL</sequence>
<name>A0A0D2AIH0_9PEZI</name>
<accession>A0A0D2AIH0</accession>
<feature type="region of interest" description="Disordered" evidence="1">
    <location>
        <begin position="857"/>
        <end position="882"/>
    </location>
</feature>
<feature type="region of interest" description="Disordered" evidence="1">
    <location>
        <begin position="1"/>
        <end position="35"/>
    </location>
</feature>
<feature type="compositionally biased region" description="Acidic residues" evidence="1">
    <location>
        <begin position="1595"/>
        <end position="1608"/>
    </location>
</feature>
<dbReference type="HOGENOM" id="CLU_000374_2_0_1"/>
<dbReference type="GeneID" id="27310790"/>
<evidence type="ECO:0000313" key="2">
    <source>
        <dbReference type="EMBL" id="KIW06355.1"/>
    </source>
</evidence>
<evidence type="ECO:0000256" key="1">
    <source>
        <dbReference type="SAM" id="MobiDB-lite"/>
    </source>
</evidence>
<organism evidence="2 3">
    <name type="scientific">Verruconis gallopava</name>
    <dbReference type="NCBI Taxonomy" id="253628"/>
    <lineage>
        <taxon>Eukaryota</taxon>
        <taxon>Fungi</taxon>
        <taxon>Dikarya</taxon>
        <taxon>Ascomycota</taxon>
        <taxon>Pezizomycotina</taxon>
        <taxon>Dothideomycetes</taxon>
        <taxon>Pleosporomycetidae</taxon>
        <taxon>Venturiales</taxon>
        <taxon>Sympoventuriaceae</taxon>
        <taxon>Verruconis</taxon>
    </lineage>
</organism>
<feature type="region of interest" description="Disordered" evidence="1">
    <location>
        <begin position="221"/>
        <end position="350"/>
    </location>
</feature>
<dbReference type="GO" id="GO:0000724">
    <property type="term" value="P:double-strand break repair via homologous recombination"/>
    <property type="evidence" value="ECO:0007669"/>
    <property type="project" value="TreeGrafter"/>
</dbReference>
<feature type="compositionally biased region" description="Polar residues" evidence="1">
    <location>
        <begin position="56"/>
        <end position="65"/>
    </location>
</feature>
<feature type="compositionally biased region" description="Polar residues" evidence="1">
    <location>
        <begin position="337"/>
        <end position="346"/>
    </location>
</feature>
<protein>
    <submittedName>
        <fullName evidence="2">Uncharacterized protein</fullName>
    </submittedName>
</protein>
<evidence type="ECO:0000313" key="3">
    <source>
        <dbReference type="Proteomes" id="UP000053259"/>
    </source>
</evidence>
<feature type="region of interest" description="Disordered" evidence="1">
    <location>
        <begin position="762"/>
        <end position="797"/>
    </location>
</feature>
<dbReference type="OrthoDB" id="2386201at2759"/>
<dbReference type="GO" id="GO:0031297">
    <property type="term" value="P:replication fork processing"/>
    <property type="evidence" value="ECO:0007669"/>
    <property type="project" value="InterPro"/>
</dbReference>
<dbReference type="STRING" id="253628.A0A0D2AIH0"/>
<dbReference type="GO" id="GO:0005634">
    <property type="term" value="C:nucleus"/>
    <property type="evidence" value="ECO:0007669"/>
    <property type="project" value="InterPro"/>
</dbReference>
<dbReference type="VEuPathDB" id="FungiDB:PV09_02817"/>
<reference evidence="2 3" key="1">
    <citation type="submission" date="2015-01" db="EMBL/GenBank/DDBJ databases">
        <title>The Genome Sequence of Ochroconis gallopava CBS43764.</title>
        <authorList>
            <consortium name="The Broad Institute Genomics Platform"/>
            <person name="Cuomo C."/>
            <person name="de Hoog S."/>
            <person name="Gorbushina A."/>
            <person name="Stielow B."/>
            <person name="Teixiera M."/>
            <person name="Abouelleil A."/>
            <person name="Chapman S.B."/>
            <person name="Priest M."/>
            <person name="Young S.K."/>
            <person name="Wortman J."/>
            <person name="Nusbaum C."/>
            <person name="Birren B."/>
        </authorList>
    </citation>
    <scope>NUCLEOTIDE SEQUENCE [LARGE SCALE GENOMIC DNA]</scope>
    <source>
        <strain evidence="2 3">CBS 43764</strain>
    </source>
</reference>
<dbReference type="Pfam" id="PF09462">
    <property type="entry name" value="Mus7"/>
    <property type="match status" value="1"/>
</dbReference>
<feature type="region of interest" description="Disordered" evidence="1">
    <location>
        <begin position="1585"/>
        <end position="1608"/>
    </location>
</feature>
<dbReference type="Proteomes" id="UP000053259">
    <property type="component" value="Unassembled WGS sequence"/>
</dbReference>
<feature type="compositionally biased region" description="Polar residues" evidence="1">
    <location>
        <begin position="1585"/>
        <end position="1594"/>
    </location>
</feature>
<dbReference type="PANTHER" id="PTHR28122:SF1">
    <property type="entry name" value="E3 UBIQUITIN-PROTEIN LIGASE SUBSTRATE RECEPTOR MMS22"/>
    <property type="match status" value="1"/>
</dbReference>
<feature type="region of interest" description="Disordered" evidence="1">
    <location>
        <begin position="490"/>
        <end position="580"/>
    </location>
</feature>
<feature type="compositionally biased region" description="Low complexity" evidence="1">
    <location>
        <begin position="447"/>
        <end position="458"/>
    </location>
</feature>
<dbReference type="PANTHER" id="PTHR28122">
    <property type="entry name" value="E3 UBIQUITIN-PROTEIN LIGASE SUBSTRATE RECEPTOR MMS22"/>
    <property type="match status" value="1"/>
</dbReference>
<dbReference type="InterPro" id="IPR019021">
    <property type="entry name" value="Mms22"/>
</dbReference>
<dbReference type="RefSeq" id="XP_016216224.1">
    <property type="nucleotide sequence ID" value="XM_016355918.1"/>
</dbReference>
<feature type="region of interest" description="Disordered" evidence="1">
    <location>
        <begin position="55"/>
        <end position="87"/>
    </location>
</feature>
<dbReference type="GO" id="GO:0035361">
    <property type="term" value="C:Cul8-RING ubiquitin ligase complex"/>
    <property type="evidence" value="ECO:0007669"/>
    <property type="project" value="TreeGrafter"/>
</dbReference>
<proteinExistence type="predicted"/>
<feature type="compositionally biased region" description="Low complexity" evidence="1">
    <location>
        <begin position="152"/>
        <end position="161"/>
    </location>
</feature>
<dbReference type="EMBL" id="KN847535">
    <property type="protein sequence ID" value="KIW06355.1"/>
    <property type="molecule type" value="Genomic_DNA"/>
</dbReference>
<feature type="region of interest" description="Disordered" evidence="1">
    <location>
        <begin position="717"/>
        <end position="737"/>
    </location>
</feature>